<dbReference type="InterPro" id="IPR052159">
    <property type="entry name" value="Competence_DNA_uptake"/>
</dbReference>
<dbReference type="InterPro" id="IPR004477">
    <property type="entry name" value="ComEC_N"/>
</dbReference>
<evidence type="ECO:0000256" key="3">
    <source>
        <dbReference type="ARBA" id="ARBA00022692"/>
    </source>
</evidence>
<feature type="transmembrane region" description="Helical" evidence="6">
    <location>
        <begin position="281"/>
        <end position="314"/>
    </location>
</feature>
<dbReference type="AlphaFoldDB" id="A0A1G2NV59"/>
<feature type="transmembrane region" description="Helical" evidence="6">
    <location>
        <begin position="474"/>
        <end position="493"/>
    </location>
</feature>
<dbReference type="PANTHER" id="PTHR30619:SF7">
    <property type="entry name" value="BETA-LACTAMASE DOMAIN PROTEIN"/>
    <property type="match status" value="1"/>
</dbReference>
<evidence type="ECO:0000313" key="10">
    <source>
        <dbReference type="Proteomes" id="UP000176429"/>
    </source>
</evidence>
<feature type="transmembrane region" description="Helical" evidence="6">
    <location>
        <begin position="244"/>
        <end position="269"/>
    </location>
</feature>
<keyword evidence="3 6" id="KW-0812">Transmembrane</keyword>
<dbReference type="Pfam" id="PF13567">
    <property type="entry name" value="DUF4131"/>
    <property type="match status" value="1"/>
</dbReference>
<organism evidence="9 10">
    <name type="scientific">Candidatus Taylorbacteria bacterium RIFCSPLOWO2_02_FULL_46_40</name>
    <dbReference type="NCBI Taxonomy" id="1802329"/>
    <lineage>
        <taxon>Bacteria</taxon>
        <taxon>Candidatus Tayloriibacteriota</taxon>
    </lineage>
</organism>
<evidence type="ECO:0008006" key="11">
    <source>
        <dbReference type="Google" id="ProtNLM"/>
    </source>
</evidence>
<dbReference type="EMBL" id="MHSH01000058">
    <property type="protein sequence ID" value="OHA39970.1"/>
    <property type="molecule type" value="Genomic_DNA"/>
</dbReference>
<dbReference type="PANTHER" id="PTHR30619">
    <property type="entry name" value="DNA INTERNALIZATION/COMPETENCE PROTEIN COMEC/REC2"/>
    <property type="match status" value="1"/>
</dbReference>
<dbReference type="NCBIfam" id="TIGR00360">
    <property type="entry name" value="ComEC_N-term"/>
    <property type="match status" value="1"/>
</dbReference>
<evidence type="ECO:0000259" key="7">
    <source>
        <dbReference type="Pfam" id="PF03772"/>
    </source>
</evidence>
<feature type="transmembrane region" description="Helical" evidence="6">
    <location>
        <begin position="382"/>
        <end position="401"/>
    </location>
</feature>
<keyword evidence="4 6" id="KW-1133">Transmembrane helix</keyword>
<evidence type="ECO:0000259" key="8">
    <source>
        <dbReference type="Pfam" id="PF13567"/>
    </source>
</evidence>
<keyword evidence="5 6" id="KW-0472">Membrane</keyword>
<feature type="transmembrane region" description="Helical" evidence="6">
    <location>
        <begin position="443"/>
        <end position="462"/>
    </location>
</feature>
<name>A0A1G2NV59_9BACT</name>
<dbReference type="GO" id="GO:0005886">
    <property type="term" value="C:plasma membrane"/>
    <property type="evidence" value="ECO:0007669"/>
    <property type="project" value="UniProtKB-SubCell"/>
</dbReference>
<accession>A0A1G2NV59</accession>
<comment type="caution">
    <text evidence="9">The sequence shown here is derived from an EMBL/GenBank/DDBJ whole genome shotgun (WGS) entry which is preliminary data.</text>
</comment>
<feature type="domain" description="DUF4131" evidence="8">
    <location>
        <begin position="29"/>
        <end position="180"/>
    </location>
</feature>
<dbReference type="Proteomes" id="UP000176429">
    <property type="component" value="Unassembled WGS sequence"/>
</dbReference>
<feature type="transmembrane region" description="Helical" evidence="6">
    <location>
        <begin position="326"/>
        <end position="344"/>
    </location>
</feature>
<feature type="transmembrane region" description="Helical" evidence="6">
    <location>
        <begin position="350"/>
        <end position="370"/>
    </location>
</feature>
<reference evidence="9 10" key="1">
    <citation type="journal article" date="2016" name="Nat. Commun.">
        <title>Thousands of microbial genomes shed light on interconnected biogeochemical processes in an aquifer system.</title>
        <authorList>
            <person name="Anantharaman K."/>
            <person name="Brown C.T."/>
            <person name="Hug L.A."/>
            <person name="Sharon I."/>
            <person name="Castelle C.J."/>
            <person name="Probst A.J."/>
            <person name="Thomas B.C."/>
            <person name="Singh A."/>
            <person name="Wilkins M.J."/>
            <person name="Karaoz U."/>
            <person name="Brodie E.L."/>
            <person name="Williams K.H."/>
            <person name="Hubbard S.S."/>
            <person name="Banfield J.F."/>
        </authorList>
    </citation>
    <scope>NUCLEOTIDE SEQUENCE [LARGE SCALE GENOMIC DNA]</scope>
</reference>
<proteinExistence type="predicted"/>
<evidence type="ECO:0000313" key="9">
    <source>
        <dbReference type="EMBL" id="OHA39970.1"/>
    </source>
</evidence>
<evidence type="ECO:0000256" key="1">
    <source>
        <dbReference type="ARBA" id="ARBA00004651"/>
    </source>
</evidence>
<gene>
    <name evidence="9" type="ORF">A3H68_03720</name>
</gene>
<evidence type="ECO:0000256" key="5">
    <source>
        <dbReference type="ARBA" id="ARBA00023136"/>
    </source>
</evidence>
<comment type="subcellular location">
    <subcellularLocation>
        <location evidence="1">Cell membrane</location>
        <topology evidence="1">Multi-pass membrane protein</topology>
    </subcellularLocation>
</comment>
<protein>
    <recommendedName>
        <fullName evidence="11">ComEC/Rec2-related protein domain-containing protein</fullName>
    </recommendedName>
</protein>
<evidence type="ECO:0000256" key="6">
    <source>
        <dbReference type="SAM" id="Phobius"/>
    </source>
</evidence>
<feature type="transmembrane region" description="Helical" evidence="6">
    <location>
        <begin position="29"/>
        <end position="46"/>
    </location>
</feature>
<dbReference type="Pfam" id="PF03772">
    <property type="entry name" value="Competence"/>
    <property type="match status" value="1"/>
</dbReference>
<feature type="domain" description="ComEC/Rec2-related protein" evidence="7">
    <location>
        <begin position="229"/>
        <end position="491"/>
    </location>
</feature>
<evidence type="ECO:0000256" key="2">
    <source>
        <dbReference type="ARBA" id="ARBA00022475"/>
    </source>
</evidence>
<feature type="transmembrane region" description="Helical" evidence="6">
    <location>
        <begin position="413"/>
        <end position="436"/>
    </location>
</feature>
<keyword evidence="2" id="KW-1003">Cell membrane</keyword>
<feature type="transmembrane region" description="Helical" evidence="6">
    <location>
        <begin position="213"/>
        <end position="232"/>
    </location>
</feature>
<feature type="transmembrane region" description="Helical" evidence="6">
    <location>
        <begin position="53"/>
        <end position="75"/>
    </location>
</feature>
<evidence type="ECO:0000256" key="4">
    <source>
        <dbReference type="ARBA" id="ARBA00022989"/>
    </source>
</evidence>
<sequence length="511" mass="55605">MGKVFYLSIAGLVAGVVLSESVSGAEWAYATLAVTVAFALVSLGVVEKRLRPVSFLAAGVFLVFSAGFCRAVLILQRLHNPVMDAALHRTVELEGVVDALPDIRENHQRLYVAAGKIFLEDGTREIKINTRVLVVTDRYKEINFAERVRVIGVIDRPKTFSSKPGFEFNYPGFLSKEGVGYESAFPDIVVLGESGQMPIRKLLYGFKKKLTNVSALIIPSPSSALLSGLLFGEKQPLGKNNLEMFRLAGLVHIIVLSGYNISIISRAVFRFLFFMPLPSALVISAIVVASFIVMTGASATAVRAGIMAMIAMMAKFSNREFDANRALLSAAALMIFFNPAILFHDSSFHLSFVATFAVINFSPIVSGWLGRMKIPDGALREITAVTVATQTFVLPLLFYFSGEVSPVALAANLFALPVVPIAMFLGSLTVVIGLVSAIVAAPLAFFSYATLSWIIFVAHIFSKFPMVSIGSRPPIFLIVFFYLAVILAVIFRIEVKRSRQKRDALKVLAAS</sequence>
<dbReference type="InterPro" id="IPR025405">
    <property type="entry name" value="DUF4131"/>
</dbReference>